<name>A0ABT0ZT18_9PSEU</name>
<dbReference type="InterPro" id="IPR003454">
    <property type="entry name" value="MOase_MmoB_DmpM"/>
</dbReference>
<sequence>MSHHVADPAPRRTGDDVSIVLRAGGGRVDLVIAAIRDDNPDVELHVVDHGDLVDVSACRRLLLTVRSLRWQTGWDLGAHDVWAMIVSFRGTMTATADRVMVTSGGR</sequence>
<keyword evidence="3" id="KW-1185">Reference proteome</keyword>
<evidence type="ECO:0000313" key="3">
    <source>
        <dbReference type="Proteomes" id="UP001165283"/>
    </source>
</evidence>
<dbReference type="Pfam" id="PF02406">
    <property type="entry name" value="MmoB_DmpM"/>
    <property type="match status" value="1"/>
</dbReference>
<gene>
    <name evidence="2" type="ORF">KDL28_02270</name>
</gene>
<dbReference type="RefSeq" id="WP_308215911.1">
    <property type="nucleotide sequence ID" value="NZ_JAGSOV010000008.1"/>
</dbReference>
<comment type="caution">
    <text evidence="2">The sequence shown here is derived from an EMBL/GenBank/DDBJ whole genome shotgun (WGS) entry which is preliminary data.</text>
</comment>
<dbReference type="Gene3D" id="3.90.56.10">
    <property type="entry name" value="Monooxygenase component MmoB/DmpM"/>
    <property type="match status" value="1"/>
</dbReference>
<reference evidence="2" key="1">
    <citation type="submission" date="2021-04" db="EMBL/GenBank/DDBJ databases">
        <title>Pseudonocardia sp. nov., isolated from sandy soil of mangrove forest.</title>
        <authorList>
            <person name="Zan Z."/>
            <person name="Huang R."/>
            <person name="Liu W."/>
        </authorList>
    </citation>
    <scope>NUCLEOTIDE SEQUENCE</scope>
    <source>
        <strain evidence="2">S2-4</strain>
    </source>
</reference>
<proteinExistence type="inferred from homology"/>
<dbReference type="EMBL" id="JAGSOV010000008">
    <property type="protein sequence ID" value="MCO1653873.1"/>
    <property type="molecule type" value="Genomic_DNA"/>
</dbReference>
<evidence type="ECO:0000256" key="1">
    <source>
        <dbReference type="ARBA" id="ARBA00006313"/>
    </source>
</evidence>
<dbReference type="Proteomes" id="UP001165283">
    <property type="component" value="Unassembled WGS sequence"/>
</dbReference>
<accession>A0ABT0ZT18</accession>
<protein>
    <submittedName>
        <fullName evidence="2">MmoB/DmpM family protein</fullName>
    </submittedName>
</protein>
<evidence type="ECO:0000313" key="2">
    <source>
        <dbReference type="EMBL" id="MCO1653873.1"/>
    </source>
</evidence>
<organism evidence="2 3">
    <name type="scientific">Pseudonocardia humida</name>
    <dbReference type="NCBI Taxonomy" id="2800819"/>
    <lineage>
        <taxon>Bacteria</taxon>
        <taxon>Bacillati</taxon>
        <taxon>Actinomycetota</taxon>
        <taxon>Actinomycetes</taxon>
        <taxon>Pseudonocardiales</taxon>
        <taxon>Pseudonocardiaceae</taxon>
        <taxon>Pseudonocardia</taxon>
    </lineage>
</organism>
<dbReference type="SUPFAM" id="SSF56029">
    <property type="entry name" value="Monooxygenase (hydroxylase) regulatory protein"/>
    <property type="match status" value="1"/>
</dbReference>
<comment type="similarity">
    <text evidence="1">Belongs to the TmoD/XamoD family.</text>
</comment>
<dbReference type="InterPro" id="IPR036889">
    <property type="entry name" value="mOase_MmoB_DmpM_sf"/>
</dbReference>